<evidence type="ECO:0000256" key="8">
    <source>
        <dbReference type="PROSITE-ProRule" id="PRU01360"/>
    </source>
</evidence>
<feature type="domain" description="TonB-dependent receptor plug" evidence="11">
    <location>
        <begin position="124"/>
        <end position="251"/>
    </location>
</feature>
<protein>
    <submittedName>
        <fullName evidence="12">TonB-dependent receptor</fullName>
    </submittedName>
</protein>
<name>A0ABP8MMP3_9BACT</name>
<keyword evidence="3 8" id="KW-1134">Transmembrane beta strand</keyword>
<dbReference type="InterPro" id="IPR036942">
    <property type="entry name" value="Beta-barrel_TonB_sf"/>
</dbReference>
<sequence length="1054" mass="115456">MHMRKGYFTWLTWVLPLCFLLAGISLLRAQSGTVTGRVSDANDEALPGVTVLLKGTSVGTTTDAKGTFTLPLPSARAATLVFSYIGYRTLEMPLGNQTTVNVTLEPDVKSLNEVVVVGYGTVKKSDLTGAVSSIKADDIRSMPIVSLEQGLQGRAPGIQVTQASSAPGGGMSVRIRGGNSINGGNEPLYVVDGFPIYNNNDESNPSGGRLGGFRTTPNALASLNPNDIESIEVLKDASATAIYGSRGANGVVLITTRRGKAGQNKVSFDMYYGSQQVDKKLAVMNGQEFAQFANQEAKNLNQPLYFTPQTLAQFNNLADWGKLINGPGMNWQDEIFRTAPMSNYQLTFSGGNDRMQYAIAGNYYNQDGVVKKSNFSRYSLRTNIDAQVSNRFKAGTSLTVSRTLNNQTIDGGMGNANAGAVHAALQYLPILPTRLNNGLYSRREDEPSPLNPFGRNNPVQIIESATDLTTANRILGNVYGDLKLVEGLNLRVMLGTDVDNRERDYYFAGEGERDATAQGSASIGTTASFSWINTNMLTYSKTFGAHQLTATGVYELQQRTFQSRGMSNSIFVTDAFLFENIGAGTQVGGPGVSSNKNKWSLASYLGRLNYVFRGKYLATISARADGSSRFGANNKWGFFPSLALGWRLGDEEFIRKANIFSDLKLRASIGQIGNQEIGPYRSLTRITNADYTFNRQRVTGLTPTALGNPDLKWETTTQTDIGLDAAFLNDRISLTFDYYYKKTSDLLFDISLPLNSGFSSTQGNVGNIQNQGIELALGGYVVDGVVRWRTDANWSANRSKVLALSAVGQVFGPLLTFDYRWRGNMLQVGEPVGVFYGYRTNGIFRTAEEIKNSAQPAAQPGDLRYADVNGDGKLDGNDRTILGNPAPKFIYGWTNTVSYKNFELYVFLQGVYGNSVLNATRRDLYNNLARHNVAKEVLYNSWNTDNPTGTLPRIGGNSFNNTPTADEYVDFFVEDGSFLRLRNIRLGYNIPFKNKSVFRQARVYVAGQNLLTFTKYSGYNPEVNDRGQSAINQGIDFGAYPLAKTYMFGVNVEF</sequence>
<reference evidence="13" key="1">
    <citation type="journal article" date="2019" name="Int. J. Syst. Evol. Microbiol.">
        <title>The Global Catalogue of Microorganisms (GCM) 10K type strain sequencing project: providing services to taxonomists for standard genome sequencing and annotation.</title>
        <authorList>
            <consortium name="The Broad Institute Genomics Platform"/>
            <consortium name="The Broad Institute Genome Sequencing Center for Infectious Disease"/>
            <person name="Wu L."/>
            <person name="Ma J."/>
        </authorList>
    </citation>
    <scope>NUCLEOTIDE SEQUENCE [LARGE SCALE GENOMIC DNA]</scope>
    <source>
        <strain evidence="13">JCM 17927</strain>
    </source>
</reference>
<dbReference type="Gene3D" id="2.40.170.20">
    <property type="entry name" value="TonB-dependent receptor, beta-barrel domain"/>
    <property type="match status" value="1"/>
</dbReference>
<dbReference type="SUPFAM" id="SSF49464">
    <property type="entry name" value="Carboxypeptidase regulatory domain-like"/>
    <property type="match status" value="1"/>
</dbReference>
<feature type="domain" description="TonB-dependent receptor-like beta-barrel" evidence="10">
    <location>
        <begin position="439"/>
        <end position="1010"/>
    </location>
</feature>
<dbReference type="Pfam" id="PF07715">
    <property type="entry name" value="Plug"/>
    <property type="match status" value="1"/>
</dbReference>
<dbReference type="InterPro" id="IPR008969">
    <property type="entry name" value="CarboxyPept-like_regulatory"/>
</dbReference>
<comment type="caution">
    <text evidence="12">The sequence shown here is derived from an EMBL/GenBank/DDBJ whole genome shotgun (WGS) entry which is preliminary data.</text>
</comment>
<keyword evidence="7 8" id="KW-0998">Cell outer membrane</keyword>
<keyword evidence="12" id="KW-0675">Receptor</keyword>
<evidence type="ECO:0000256" key="6">
    <source>
        <dbReference type="ARBA" id="ARBA00023136"/>
    </source>
</evidence>
<evidence type="ECO:0000256" key="1">
    <source>
        <dbReference type="ARBA" id="ARBA00004571"/>
    </source>
</evidence>
<evidence type="ECO:0000256" key="5">
    <source>
        <dbReference type="ARBA" id="ARBA00023077"/>
    </source>
</evidence>
<dbReference type="PROSITE" id="PS52016">
    <property type="entry name" value="TONB_DEPENDENT_REC_3"/>
    <property type="match status" value="1"/>
</dbReference>
<dbReference type="Gene3D" id="2.170.130.10">
    <property type="entry name" value="TonB-dependent receptor, plug domain"/>
    <property type="match status" value="1"/>
</dbReference>
<dbReference type="InterPro" id="IPR037066">
    <property type="entry name" value="Plug_dom_sf"/>
</dbReference>
<keyword evidence="2 8" id="KW-0813">Transport</keyword>
<keyword evidence="4 8" id="KW-0812">Transmembrane</keyword>
<gene>
    <name evidence="12" type="ORF">GCM10023189_13160</name>
</gene>
<evidence type="ECO:0000259" key="11">
    <source>
        <dbReference type="Pfam" id="PF07715"/>
    </source>
</evidence>
<proteinExistence type="inferred from homology"/>
<keyword evidence="5 9" id="KW-0798">TonB box</keyword>
<dbReference type="InterPro" id="IPR023996">
    <property type="entry name" value="TonB-dep_OMP_SusC/RagA"/>
</dbReference>
<evidence type="ECO:0000256" key="3">
    <source>
        <dbReference type="ARBA" id="ARBA00022452"/>
    </source>
</evidence>
<comment type="similarity">
    <text evidence="8 9">Belongs to the TonB-dependent receptor family.</text>
</comment>
<evidence type="ECO:0000313" key="13">
    <source>
        <dbReference type="Proteomes" id="UP001501175"/>
    </source>
</evidence>
<dbReference type="Gene3D" id="2.60.40.1120">
    <property type="entry name" value="Carboxypeptidase-like, regulatory domain"/>
    <property type="match status" value="1"/>
</dbReference>
<evidence type="ECO:0000256" key="7">
    <source>
        <dbReference type="ARBA" id="ARBA00023237"/>
    </source>
</evidence>
<comment type="subcellular location">
    <subcellularLocation>
        <location evidence="1 8">Cell outer membrane</location>
        <topology evidence="1 8">Multi-pass membrane protein</topology>
    </subcellularLocation>
</comment>
<dbReference type="InterPro" id="IPR023997">
    <property type="entry name" value="TonB-dep_OMP_SusC/RagA_CS"/>
</dbReference>
<dbReference type="Proteomes" id="UP001501175">
    <property type="component" value="Unassembled WGS sequence"/>
</dbReference>
<dbReference type="NCBIfam" id="TIGR04056">
    <property type="entry name" value="OMP_RagA_SusC"/>
    <property type="match status" value="1"/>
</dbReference>
<dbReference type="NCBIfam" id="TIGR04057">
    <property type="entry name" value="SusC_RagA_signa"/>
    <property type="match status" value="1"/>
</dbReference>
<evidence type="ECO:0000259" key="10">
    <source>
        <dbReference type="Pfam" id="PF00593"/>
    </source>
</evidence>
<evidence type="ECO:0000313" key="12">
    <source>
        <dbReference type="EMBL" id="GAA4451300.1"/>
    </source>
</evidence>
<evidence type="ECO:0000256" key="2">
    <source>
        <dbReference type="ARBA" id="ARBA00022448"/>
    </source>
</evidence>
<keyword evidence="6 8" id="KW-0472">Membrane</keyword>
<dbReference type="Pfam" id="PF13715">
    <property type="entry name" value="CarbopepD_reg_2"/>
    <property type="match status" value="1"/>
</dbReference>
<dbReference type="SUPFAM" id="SSF56935">
    <property type="entry name" value="Porins"/>
    <property type="match status" value="1"/>
</dbReference>
<evidence type="ECO:0000256" key="4">
    <source>
        <dbReference type="ARBA" id="ARBA00022692"/>
    </source>
</evidence>
<dbReference type="InterPro" id="IPR000531">
    <property type="entry name" value="Beta-barrel_TonB"/>
</dbReference>
<organism evidence="12 13">
    <name type="scientific">Nibrella saemangeumensis</name>
    <dbReference type="NCBI Taxonomy" id="1084526"/>
    <lineage>
        <taxon>Bacteria</taxon>
        <taxon>Pseudomonadati</taxon>
        <taxon>Bacteroidota</taxon>
        <taxon>Cytophagia</taxon>
        <taxon>Cytophagales</taxon>
        <taxon>Spirosomataceae</taxon>
        <taxon>Nibrella</taxon>
    </lineage>
</organism>
<dbReference type="InterPro" id="IPR012910">
    <property type="entry name" value="Plug_dom"/>
</dbReference>
<dbReference type="Pfam" id="PF00593">
    <property type="entry name" value="TonB_dep_Rec_b-barrel"/>
    <property type="match status" value="1"/>
</dbReference>
<dbReference type="EMBL" id="BAABHD010000014">
    <property type="protein sequence ID" value="GAA4451300.1"/>
    <property type="molecule type" value="Genomic_DNA"/>
</dbReference>
<accession>A0ABP8MMP3</accession>
<evidence type="ECO:0000256" key="9">
    <source>
        <dbReference type="RuleBase" id="RU003357"/>
    </source>
</evidence>
<dbReference type="InterPro" id="IPR039426">
    <property type="entry name" value="TonB-dep_rcpt-like"/>
</dbReference>
<keyword evidence="13" id="KW-1185">Reference proteome</keyword>